<name>A0A0F8X3R1_9ZZZZ</name>
<accession>A0A0F8X3R1</accession>
<dbReference type="AlphaFoldDB" id="A0A0F8X3R1"/>
<reference evidence="1" key="1">
    <citation type="journal article" date="2015" name="Nature">
        <title>Complex archaea that bridge the gap between prokaryotes and eukaryotes.</title>
        <authorList>
            <person name="Spang A."/>
            <person name="Saw J.H."/>
            <person name="Jorgensen S.L."/>
            <person name="Zaremba-Niedzwiedzka K."/>
            <person name="Martijn J."/>
            <person name="Lind A.E."/>
            <person name="van Eijk R."/>
            <person name="Schleper C."/>
            <person name="Guy L."/>
            <person name="Ettema T.J."/>
        </authorList>
    </citation>
    <scope>NUCLEOTIDE SEQUENCE</scope>
</reference>
<evidence type="ECO:0000313" key="1">
    <source>
        <dbReference type="EMBL" id="KKK63568.1"/>
    </source>
</evidence>
<comment type="caution">
    <text evidence="1">The sequence shown here is derived from an EMBL/GenBank/DDBJ whole genome shotgun (WGS) entry which is preliminary data.</text>
</comment>
<gene>
    <name evidence="1" type="ORF">LCGC14_2992980</name>
</gene>
<organism evidence="1">
    <name type="scientific">marine sediment metagenome</name>
    <dbReference type="NCBI Taxonomy" id="412755"/>
    <lineage>
        <taxon>unclassified sequences</taxon>
        <taxon>metagenomes</taxon>
        <taxon>ecological metagenomes</taxon>
    </lineage>
</organism>
<proteinExistence type="predicted"/>
<dbReference type="EMBL" id="LAZR01061443">
    <property type="protein sequence ID" value="KKK63568.1"/>
    <property type="molecule type" value="Genomic_DNA"/>
</dbReference>
<protein>
    <submittedName>
        <fullName evidence="1">Uncharacterized protein</fullName>
    </submittedName>
</protein>
<sequence length="52" mass="6016">MILLTDEDITDWCPQHGYPEPCAKCNGMKQWEWDEFLESMARTVDDGHTDVG</sequence>